<dbReference type="GO" id="GO:0030170">
    <property type="term" value="F:pyridoxal phosphate binding"/>
    <property type="evidence" value="ECO:0007669"/>
    <property type="project" value="InterPro"/>
</dbReference>
<dbReference type="NCBIfam" id="NF006569">
    <property type="entry name" value="PRK09082.1"/>
    <property type="match status" value="1"/>
</dbReference>
<evidence type="ECO:0000256" key="3">
    <source>
        <dbReference type="ARBA" id="ARBA00022576"/>
    </source>
</evidence>
<proteinExistence type="inferred from homology"/>
<organism evidence="7 8">
    <name type="scientific">Sulfidibacter corallicola</name>
    <dbReference type="NCBI Taxonomy" id="2818388"/>
    <lineage>
        <taxon>Bacteria</taxon>
        <taxon>Pseudomonadati</taxon>
        <taxon>Acidobacteriota</taxon>
        <taxon>Holophagae</taxon>
        <taxon>Acanthopleuribacterales</taxon>
        <taxon>Acanthopleuribacteraceae</taxon>
        <taxon>Sulfidibacter</taxon>
    </lineage>
</organism>
<dbReference type="CDD" id="cd00609">
    <property type="entry name" value="AAT_like"/>
    <property type="match status" value="1"/>
</dbReference>
<dbReference type="SUPFAM" id="SSF53383">
    <property type="entry name" value="PLP-dependent transferases"/>
    <property type="match status" value="1"/>
</dbReference>
<dbReference type="KEGG" id="scor:J3U87_08560"/>
<dbReference type="InterPro" id="IPR015422">
    <property type="entry name" value="PyrdxlP-dep_Trfase_small"/>
</dbReference>
<keyword evidence="3 7" id="KW-0032">Aminotransferase</keyword>
<gene>
    <name evidence="7" type="ORF">J3U87_08560</name>
</gene>
<dbReference type="GO" id="GO:0016212">
    <property type="term" value="F:kynurenine-oxoglutarate transaminase activity"/>
    <property type="evidence" value="ECO:0007669"/>
    <property type="project" value="TreeGrafter"/>
</dbReference>
<dbReference type="PANTHER" id="PTHR43807">
    <property type="entry name" value="FI04487P"/>
    <property type="match status" value="1"/>
</dbReference>
<dbReference type="InterPro" id="IPR051326">
    <property type="entry name" value="Kynurenine-oxoglutarate_AT"/>
</dbReference>
<evidence type="ECO:0000256" key="1">
    <source>
        <dbReference type="ARBA" id="ARBA00001933"/>
    </source>
</evidence>
<comment type="cofactor">
    <cofactor evidence="1">
        <name>pyridoxal 5'-phosphate</name>
        <dbReference type="ChEBI" id="CHEBI:597326"/>
    </cofactor>
</comment>
<sequence length="388" mass="43187">MPQWMSRKLRPYSASIFDSLGRKALEKKCINLGQGFPDFDGPEPIKEAARKAIAEAHNQYAPLPGVPVMNQALAEKYAAEAGLEFDPKREITVLNGATEAMYAALTAIIEPGDEVIVFEPIYDTYVPTIEMSGGQAVPIPLVAPEFRFDPDRLRAAFNERTKAIIINTPHNPTGRVFDEAEMGLVRDLCVAHDVIAVTDEVYEHLLFDQHRHIHMAAMEGMRDRTITISSTAKTFSMTGWKIGYTIAPPAATEAIRRLHQFIAFAVATPFQWGMAEAIQRRDSLIPPLHADLAAKRERICAALSDIGFKVIRPEGTFFVLADFSAFSDKPDLEFAMDLLESEVAVAAIPISVFYKHQDEAPFNYLRFCFAKKTETLDAGLERLARLKG</sequence>
<evidence type="ECO:0000256" key="4">
    <source>
        <dbReference type="ARBA" id="ARBA00022679"/>
    </source>
</evidence>
<keyword evidence="8" id="KW-1185">Reference proteome</keyword>
<feature type="domain" description="Aminotransferase class I/classII large" evidence="6">
    <location>
        <begin position="27"/>
        <end position="383"/>
    </location>
</feature>
<keyword evidence="4" id="KW-0808">Transferase</keyword>
<evidence type="ECO:0000256" key="2">
    <source>
        <dbReference type="ARBA" id="ARBA00007441"/>
    </source>
</evidence>
<dbReference type="InterPro" id="IPR015424">
    <property type="entry name" value="PyrdxlP-dep_Trfase"/>
</dbReference>
<comment type="similarity">
    <text evidence="2">Belongs to the class-I pyridoxal-phosphate-dependent aminotransferase family.</text>
</comment>
<dbReference type="RefSeq" id="WP_237382618.1">
    <property type="nucleotide sequence ID" value="NZ_CP071793.1"/>
</dbReference>
<accession>A0A8A4TSI9</accession>
<dbReference type="Gene3D" id="3.90.1150.10">
    <property type="entry name" value="Aspartate Aminotransferase, domain 1"/>
    <property type="match status" value="1"/>
</dbReference>
<dbReference type="FunFam" id="3.40.640.10:FF:000033">
    <property type="entry name" value="Aspartate aminotransferase"/>
    <property type="match status" value="1"/>
</dbReference>
<dbReference type="PANTHER" id="PTHR43807:SF20">
    <property type="entry name" value="FI04487P"/>
    <property type="match status" value="1"/>
</dbReference>
<dbReference type="Proteomes" id="UP000663929">
    <property type="component" value="Chromosome"/>
</dbReference>
<dbReference type="GO" id="GO:0005737">
    <property type="term" value="C:cytoplasm"/>
    <property type="evidence" value="ECO:0007669"/>
    <property type="project" value="TreeGrafter"/>
</dbReference>
<evidence type="ECO:0000259" key="6">
    <source>
        <dbReference type="Pfam" id="PF00155"/>
    </source>
</evidence>
<evidence type="ECO:0000256" key="5">
    <source>
        <dbReference type="ARBA" id="ARBA00022898"/>
    </source>
</evidence>
<reference evidence="7" key="1">
    <citation type="submission" date="2021-03" db="EMBL/GenBank/DDBJ databases">
        <title>Acanthopleuribacteraceae sp. M133.</title>
        <authorList>
            <person name="Wang G."/>
        </authorList>
    </citation>
    <scope>NUCLEOTIDE SEQUENCE</scope>
    <source>
        <strain evidence="7">M133</strain>
    </source>
</reference>
<dbReference type="InterPro" id="IPR015421">
    <property type="entry name" value="PyrdxlP-dep_Trfase_major"/>
</dbReference>
<name>A0A8A4TSI9_SULCO</name>
<dbReference type="Pfam" id="PF00155">
    <property type="entry name" value="Aminotran_1_2"/>
    <property type="match status" value="1"/>
</dbReference>
<dbReference type="EMBL" id="CP071793">
    <property type="protein sequence ID" value="QTD52510.1"/>
    <property type="molecule type" value="Genomic_DNA"/>
</dbReference>
<evidence type="ECO:0000313" key="8">
    <source>
        <dbReference type="Proteomes" id="UP000663929"/>
    </source>
</evidence>
<keyword evidence="5" id="KW-0663">Pyridoxal phosphate</keyword>
<dbReference type="Gene3D" id="3.40.640.10">
    <property type="entry name" value="Type I PLP-dependent aspartate aminotransferase-like (Major domain)"/>
    <property type="match status" value="1"/>
</dbReference>
<protein>
    <submittedName>
        <fullName evidence="7">Aminotransferase class I/II-fold pyridoxal phosphate-dependent enzyme</fullName>
    </submittedName>
</protein>
<dbReference type="AlphaFoldDB" id="A0A8A4TSI9"/>
<evidence type="ECO:0000313" key="7">
    <source>
        <dbReference type="EMBL" id="QTD52510.1"/>
    </source>
</evidence>
<dbReference type="InterPro" id="IPR004839">
    <property type="entry name" value="Aminotransferase_I/II_large"/>
</dbReference>